<dbReference type="AlphaFoldDB" id="A0A4Z2E266"/>
<gene>
    <name evidence="2" type="ORF">EYF80_067024</name>
</gene>
<name>A0A4Z2E266_9TELE</name>
<sequence length="109" mass="11214">MVVELDLALALWRVGLDHDEGPPRHGAVEFPLGPPGAGQGCRRVGGAGVPLHGAGAVNKHIGHGAAPRARGHRHGARRDSPLVAPPGGYAGQGVIHQRVQEPKDSQQSG</sequence>
<organism evidence="2 3">
    <name type="scientific">Liparis tanakae</name>
    <name type="common">Tanaka's snailfish</name>
    <dbReference type="NCBI Taxonomy" id="230148"/>
    <lineage>
        <taxon>Eukaryota</taxon>
        <taxon>Metazoa</taxon>
        <taxon>Chordata</taxon>
        <taxon>Craniata</taxon>
        <taxon>Vertebrata</taxon>
        <taxon>Euteleostomi</taxon>
        <taxon>Actinopterygii</taxon>
        <taxon>Neopterygii</taxon>
        <taxon>Teleostei</taxon>
        <taxon>Neoteleostei</taxon>
        <taxon>Acanthomorphata</taxon>
        <taxon>Eupercaria</taxon>
        <taxon>Perciformes</taxon>
        <taxon>Cottioidei</taxon>
        <taxon>Cottales</taxon>
        <taxon>Liparidae</taxon>
        <taxon>Liparis</taxon>
    </lineage>
</organism>
<accession>A0A4Z2E266</accession>
<feature type="compositionally biased region" description="Basic and acidic residues" evidence="1">
    <location>
        <begin position="98"/>
        <end position="109"/>
    </location>
</feature>
<dbReference type="Proteomes" id="UP000314294">
    <property type="component" value="Unassembled WGS sequence"/>
</dbReference>
<protein>
    <submittedName>
        <fullName evidence="2">Uncharacterized protein</fullName>
    </submittedName>
</protein>
<evidence type="ECO:0000313" key="2">
    <source>
        <dbReference type="EMBL" id="TNN22859.1"/>
    </source>
</evidence>
<evidence type="ECO:0000256" key="1">
    <source>
        <dbReference type="SAM" id="MobiDB-lite"/>
    </source>
</evidence>
<reference evidence="2 3" key="1">
    <citation type="submission" date="2019-03" db="EMBL/GenBank/DDBJ databases">
        <title>First draft genome of Liparis tanakae, snailfish: a comprehensive survey of snailfish specific genes.</title>
        <authorList>
            <person name="Kim W."/>
            <person name="Song I."/>
            <person name="Jeong J.-H."/>
            <person name="Kim D."/>
            <person name="Kim S."/>
            <person name="Ryu S."/>
            <person name="Song J.Y."/>
            <person name="Lee S.K."/>
        </authorList>
    </citation>
    <scope>NUCLEOTIDE SEQUENCE [LARGE SCALE GENOMIC DNA]</scope>
    <source>
        <tissue evidence="2">Muscle</tissue>
    </source>
</reference>
<proteinExistence type="predicted"/>
<comment type="caution">
    <text evidence="2">The sequence shown here is derived from an EMBL/GenBank/DDBJ whole genome shotgun (WGS) entry which is preliminary data.</text>
</comment>
<evidence type="ECO:0000313" key="3">
    <source>
        <dbReference type="Proteomes" id="UP000314294"/>
    </source>
</evidence>
<dbReference type="EMBL" id="SRLO01020729">
    <property type="protein sequence ID" value="TNN22859.1"/>
    <property type="molecule type" value="Genomic_DNA"/>
</dbReference>
<keyword evidence="3" id="KW-1185">Reference proteome</keyword>
<feature type="region of interest" description="Disordered" evidence="1">
    <location>
        <begin position="56"/>
        <end position="109"/>
    </location>
</feature>